<evidence type="ECO:0000256" key="1">
    <source>
        <dbReference type="SAM" id="SignalP"/>
    </source>
</evidence>
<dbReference type="RefSeq" id="WP_133851227.1">
    <property type="nucleotide sequence ID" value="NZ_SNXZ01000003.1"/>
</dbReference>
<keyword evidence="3" id="KW-1185">Reference proteome</keyword>
<evidence type="ECO:0008006" key="4">
    <source>
        <dbReference type="Google" id="ProtNLM"/>
    </source>
</evidence>
<reference evidence="2 3" key="1">
    <citation type="submission" date="2019-03" db="EMBL/GenBank/DDBJ databases">
        <title>Genomic Encyclopedia of Type Strains, Phase IV (KMG-IV): sequencing the most valuable type-strain genomes for metagenomic binning, comparative biology and taxonomic classification.</title>
        <authorList>
            <person name="Goeker M."/>
        </authorList>
    </citation>
    <scope>NUCLEOTIDE SEQUENCE [LARGE SCALE GENOMIC DNA]</scope>
    <source>
        <strain evidence="2 3">DSM 45361</strain>
    </source>
</reference>
<organism evidence="2 3">
    <name type="scientific">Labedaea rhizosphaerae</name>
    <dbReference type="NCBI Taxonomy" id="598644"/>
    <lineage>
        <taxon>Bacteria</taxon>
        <taxon>Bacillati</taxon>
        <taxon>Actinomycetota</taxon>
        <taxon>Actinomycetes</taxon>
        <taxon>Pseudonocardiales</taxon>
        <taxon>Pseudonocardiaceae</taxon>
        <taxon>Labedaea</taxon>
    </lineage>
</organism>
<feature type="signal peptide" evidence="1">
    <location>
        <begin position="1"/>
        <end position="28"/>
    </location>
</feature>
<keyword evidence="1" id="KW-0732">Signal</keyword>
<evidence type="ECO:0000313" key="2">
    <source>
        <dbReference type="EMBL" id="TDP98131.1"/>
    </source>
</evidence>
<gene>
    <name evidence="2" type="ORF">EV186_1031111</name>
</gene>
<protein>
    <recommendedName>
        <fullName evidence="4">Secreted protein</fullName>
    </recommendedName>
</protein>
<dbReference type="AlphaFoldDB" id="A0A4R6SDV9"/>
<feature type="chain" id="PRO_5020795646" description="Secreted protein" evidence="1">
    <location>
        <begin position="29"/>
        <end position="153"/>
    </location>
</feature>
<accession>A0A4R6SDV9</accession>
<dbReference type="EMBL" id="SNXZ01000003">
    <property type="protein sequence ID" value="TDP98131.1"/>
    <property type="molecule type" value="Genomic_DNA"/>
</dbReference>
<sequence length="153" mass="16532">MSKKSWIARLCVVGIAGVLATTATPAQATGLVTMYTSTAITDDYAYADVYTYLVRQHQANYSGAIWDECGVDGKGDGAGAYMRGRVQFANGDYTAWSQFEGDSNGCGNSGTTFSEYWTFPNRDITNMQLQLCEVDNGAPGECVIRTFPRGSQS</sequence>
<dbReference type="Proteomes" id="UP000295444">
    <property type="component" value="Unassembled WGS sequence"/>
</dbReference>
<comment type="caution">
    <text evidence="2">The sequence shown here is derived from an EMBL/GenBank/DDBJ whole genome shotgun (WGS) entry which is preliminary data.</text>
</comment>
<evidence type="ECO:0000313" key="3">
    <source>
        <dbReference type="Proteomes" id="UP000295444"/>
    </source>
</evidence>
<proteinExistence type="predicted"/>
<name>A0A4R6SDV9_LABRH</name>